<dbReference type="AlphaFoldDB" id="A0AAD1XJT8"/>
<sequence>MSKTSGTKVFTQTEIDHLTQEEGRSIVVFEGEVYDATDFKVTHPGGPKFIDDYVGKDMTEVFYEEEHTKIALRMLKDMKIGTLETSTSDQMSQDTVTSHSRMGEIEGEEWRMKVDPKLGTVWQVFSNLNHEEYNNFINDPKHLTRPDDEHRMFATSWIEFFSRTPWYHVALFWTPIASYKLYEGSFELTPLEFILTCIFAIICWTFAEYALHRFVFHMEVYMPDNAYFRATHYIFHGIHHAFPMDPDRLVFPIIMAYFIWNVFHVIWINTLPGIMVNTFTGAFIFSYMGYDLGHYYFHHSQPLKITEYRKKYHMYHHYKDPDNGYGITTSFWDKIFGTELVMNKKKEN</sequence>
<dbReference type="PROSITE" id="PS00191">
    <property type="entry name" value="CYTOCHROME_B5_1"/>
    <property type="match status" value="1"/>
</dbReference>
<evidence type="ECO:0000256" key="6">
    <source>
        <dbReference type="ARBA" id="ARBA00022617"/>
    </source>
</evidence>
<comment type="function">
    <text evidence="18">Catalyzes stereospecific hydroxylation of free fatty acids at the C-2 position to produce (R)-2-hydroxy fatty acids, which are building blocks of sphingolipids and glycosphingolipids common in neural tissue and epidermis. Plays an essential role in the synthesis of galactosphingolipids of the myelin sheath. Responsible for the synthesis of sphingolipids and glycosphingolipids involved in the formation of epidermal lamellar bodies critical for skin permeability barrier. Participates in the synthesis of glycosphingolipids and a fraction of type II wax diesters in sebaceous gland, specifically regulating hair follicle homeostasis. Involved in the synthesis of sphingolipids of plasma membrane rafts, controlling lipid raft mobility and trafficking of raft-associated proteins.</text>
</comment>
<keyword evidence="5 18" id="KW-0444">Lipid biosynthesis</keyword>
<evidence type="ECO:0000256" key="13">
    <source>
        <dbReference type="ARBA" id="ARBA00023002"/>
    </source>
</evidence>
<dbReference type="EC" id="1.-.-.-" evidence="18"/>
<dbReference type="GO" id="GO:0005506">
    <property type="term" value="F:iron ion binding"/>
    <property type="evidence" value="ECO:0007669"/>
    <property type="project" value="UniProtKB-UniRule"/>
</dbReference>
<keyword evidence="15 18" id="KW-0443">Lipid metabolism</keyword>
<evidence type="ECO:0000256" key="8">
    <source>
        <dbReference type="ARBA" id="ARBA00022723"/>
    </source>
</evidence>
<evidence type="ECO:0000256" key="4">
    <source>
        <dbReference type="ARBA" id="ARBA00005747"/>
    </source>
</evidence>
<comment type="cofactor">
    <cofactor evidence="18 19">
        <name>Zn(2+)</name>
        <dbReference type="ChEBI" id="CHEBI:29105"/>
    </cofactor>
    <text evidence="18 19">Binds 2 Zn(2+) ions per subunit that likely form a catalytic dimetal center.</text>
</comment>
<dbReference type="GO" id="GO:0020037">
    <property type="term" value="F:heme binding"/>
    <property type="evidence" value="ECO:0007669"/>
    <property type="project" value="InterPro"/>
</dbReference>
<dbReference type="GO" id="GO:0080132">
    <property type="term" value="F:fatty acid 2-hydroxylase activity"/>
    <property type="evidence" value="ECO:0007669"/>
    <property type="project" value="InterPro"/>
</dbReference>
<dbReference type="PANTHER" id="PTHR12863:SF1">
    <property type="entry name" value="FATTY ACID 2-HYDROXYLASE"/>
    <property type="match status" value="1"/>
</dbReference>
<evidence type="ECO:0000256" key="17">
    <source>
        <dbReference type="ARBA" id="ARBA00023160"/>
    </source>
</evidence>
<feature type="binding site" evidence="19">
    <location>
        <position position="239"/>
    </location>
    <ligand>
        <name>Zn(2+)</name>
        <dbReference type="ChEBI" id="CHEBI:29105"/>
        <label>1</label>
    </ligand>
</feature>
<gene>
    <name evidence="23" type="ORF">ECRASSUSDP1_LOCUS15416</name>
</gene>
<feature type="transmembrane region" description="Helical" evidence="21">
    <location>
        <begin position="193"/>
        <end position="211"/>
    </location>
</feature>
<keyword evidence="24" id="KW-1185">Reference proteome</keyword>
<feature type="transmembrane region" description="Helical" evidence="21">
    <location>
        <begin position="249"/>
        <end position="268"/>
    </location>
</feature>
<feature type="domain" description="Cytochrome b5 heme-binding" evidence="22">
    <location>
        <begin position="7"/>
        <end position="84"/>
    </location>
</feature>
<dbReference type="InterPro" id="IPR014430">
    <property type="entry name" value="Scs7"/>
</dbReference>
<evidence type="ECO:0000256" key="1">
    <source>
        <dbReference type="ARBA" id="ARBA00004477"/>
    </source>
</evidence>
<keyword evidence="13 18" id="KW-0560">Oxidoreductase</keyword>
<evidence type="ECO:0000313" key="24">
    <source>
        <dbReference type="Proteomes" id="UP001295684"/>
    </source>
</evidence>
<dbReference type="PANTHER" id="PTHR12863">
    <property type="entry name" value="FATTY ACID HYDROXYLASE"/>
    <property type="match status" value="1"/>
</dbReference>
<protein>
    <recommendedName>
        <fullName evidence="18">Fatty acid 2-hydroxylase</fullName>
        <ecNumber evidence="18">1.-.-.-</ecNumber>
    </recommendedName>
</protein>
<comment type="pathway">
    <text evidence="3">Lipid metabolism.</text>
</comment>
<feature type="binding site" evidence="19">
    <location>
        <position position="313"/>
    </location>
    <ligand>
        <name>Zn(2+)</name>
        <dbReference type="ChEBI" id="CHEBI:29105"/>
        <label>1</label>
    </ligand>
</feature>
<evidence type="ECO:0000256" key="2">
    <source>
        <dbReference type="ARBA" id="ARBA00004991"/>
    </source>
</evidence>
<dbReference type="PRINTS" id="PR00363">
    <property type="entry name" value="CYTOCHROMEB5"/>
</dbReference>
<dbReference type="InterPro" id="IPR006694">
    <property type="entry name" value="Fatty_acid_hydroxylase"/>
</dbReference>
<dbReference type="GO" id="GO:0005789">
    <property type="term" value="C:endoplasmic reticulum membrane"/>
    <property type="evidence" value="ECO:0007669"/>
    <property type="project" value="UniProtKB-SubCell"/>
</dbReference>
<feature type="transmembrane region" description="Helical" evidence="21">
    <location>
        <begin position="274"/>
        <end position="297"/>
    </location>
</feature>
<dbReference type="Proteomes" id="UP001295684">
    <property type="component" value="Unassembled WGS sequence"/>
</dbReference>
<organism evidence="23 24">
    <name type="scientific">Euplotes crassus</name>
    <dbReference type="NCBI Taxonomy" id="5936"/>
    <lineage>
        <taxon>Eukaryota</taxon>
        <taxon>Sar</taxon>
        <taxon>Alveolata</taxon>
        <taxon>Ciliophora</taxon>
        <taxon>Intramacronucleata</taxon>
        <taxon>Spirotrichea</taxon>
        <taxon>Hypotrichia</taxon>
        <taxon>Euplotida</taxon>
        <taxon>Euplotidae</taxon>
        <taxon>Moneuplotes</taxon>
    </lineage>
</organism>
<proteinExistence type="inferred from homology"/>
<evidence type="ECO:0000256" key="16">
    <source>
        <dbReference type="ARBA" id="ARBA00023136"/>
    </source>
</evidence>
<dbReference type="PIRSF" id="PIRSF005149">
    <property type="entry name" value="IPC-B_HD"/>
    <property type="match status" value="1"/>
</dbReference>
<evidence type="ECO:0000256" key="14">
    <source>
        <dbReference type="ARBA" id="ARBA00023004"/>
    </source>
</evidence>
<keyword evidence="6 20" id="KW-0349">Heme</keyword>
<dbReference type="GO" id="GO:0006633">
    <property type="term" value="P:fatty acid biosynthetic process"/>
    <property type="evidence" value="ECO:0007669"/>
    <property type="project" value="UniProtKB-KW"/>
</dbReference>
<keyword evidence="17 18" id="KW-0275">Fatty acid biosynthesis</keyword>
<comment type="subcellular location">
    <subcellularLocation>
        <location evidence="1">Endoplasmic reticulum membrane</location>
        <topology evidence="1">Multi-pass membrane protein</topology>
    </subcellularLocation>
</comment>
<evidence type="ECO:0000256" key="3">
    <source>
        <dbReference type="ARBA" id="ARBA00005189"/>
    </source>
</evidence>
<dbReference type="EMBL" id="CAMPGE010015444">
    <property type="protein sequence ID" value="CAI2374066.1"/>
    <property type="molecule type" value="Genomic_DNA"/>
</dbReference>
<keyword evidence="12 21" id="KW-1133">Transmembrane helix</keyword>
<dbReference type="InterPro" id="IPR018506">
    <property type="entry name" value="Cyt_B5_heme-BS"/>
</dbReference>
<feature type="binding site" evidence="19">
    <location>
        <position position="240"/>
    </location>
    <ligand>
        <name>Zn(2+)</name>
        <dbReference type="ChEBI" id="CHEBI:29105"/>
        <label>1</label>
    </ligand>
</feature>
<evidence type="ECO:0000256" key="18">
    <source>
        <dbReference type="PIRNR" id="PIRNR005149"/>
    </source>
</evidence>
<dbReference type="PROSITE" id="PS50255">
    <property type="entry name" value="CYTOCHROME_B5_2"/>
    <property type="match status" value="1"/>
</dbReference>
<feature type="binding site" evidence="19">
    <location>
        <position position="316"/>
    </location>
    <ligand>
        <name>Zn(2+)</name>
        <dbReference type="ChEBI" id="CHEBI:29105"/>
        <label>1</label>
    </ligand>
</feature>
<dbReference type="InterPro" id="IPR036400">
    <property type="entry name" value="Cyt_B5-like_heme/steroid_sf"/>
</dbReference>
<evidence type="ECO:0000256" key="12">
    <source>
        <dbReference type="ARBA" id="ARBA00022989"/>
    </source>
</evidence>
<evidence type="ECO:0000256" key="9">
    <source>
        <dbReference type="ARBA" id="ARBA00022824"/>
    </source>
</evidence>
<evidence type="ECO:0000256" key="7">
    <source>
        <dbReference type="ARBA" id="ARBA00022692"/>
    </source>
</evidence>
<evidence type="ECO:0000256" key="20">
    <source>
        <dbReference type="PIRSR" id="PIRSR005149-50"/>
    </source>
</evidence>
<evidence type="ECO:0000259" key="22">
    <source>
        <dbReference type="PROSITE" id="PS50255"/>
    </source>
</evidence>
<evidence type="ECO:0000256" key="21">
    <source>
        <dbReference type="SAM" id="Phobius"/>
    </source>
</evidence>
<feature type="binding site" evidence="19">
    <location>
        <position position="212"/>
    </location>
    <ligand>
        <name>Zn(2+)</name>
        <dbReference type="ChEBI" id="CHEBI:29105"/>
        <label>1</label>
    </ligand>
</feature>
<reference evidence="23" key="1">
    <citation type="submission" date="2023-07" db="EMBL/GenBank/DDBJ databases">
        <authorList>
            <consortium name="AG Swart"/>
            <person name="Singh M."/>
            <person name="Singh A."/>
            <person name="Seah K."/>
            <person name="Emmerich C."/>
        </authorList>
    </citation>
    <scope>NUCLEOTIDE SEQUENCE</scope>
    <source>
        <strain evidence="23">DP1</strain>
    </source>
</reference>
<dbReference type="Pfam" id="PF04116">
    <property type="entry name" value="FA_hydroxylase"/>
    <property type="match status" value="1"/>
</dbReference>
<evidence type="ECO:0000256" key="10">
    <source>
        <dbReference type="ARBA" id="ARBA00022832"/>
    </source>
</evidence>
<keyword evidence="14 18" id="KW-0408">Iron</keyword>
<comment type="caution">
    <text evidence="23">The sequence shown here is derived from an EMBL/GenBank/DDBJ whole genome shotgun (WGS) entry which is preliminary data.</text>
</comment>
<feature type="binding site" description="axial binding residue" evidence="20">
    <location>
        <position position="67"/>
    </location>
    <ligand>
        <name>heme</name>
        <dbReference type="ChEBI" id="CHEBI:30413"/>
    </ligand>
    <ligandPart>
        <name>Fe</name>
        <dbReference type="ChEBI" id="CHEBI:18248"/>
    </ligandPart>
</feature>
<keyword evidence="7 21" id="KW-0812">Transmembrane</keyword>
<keyword evidence="10 18" id="KW-0276">Fatty acid metabolism</keyword>
<dbReference type="Pfam" id="PF00173">
    <property type="entry name" value="Cyt-b5"/>
    <property type="match status" value="1"/>
</dbReference>
<evidence type="ECO:0000256" key="11">
    <source>
        <dbReference type="ARBA" id="ARBA00022833"/>
    </source>
</evidence>
<feature type="binding site" evidence="19">
    <location>
        <position position="217"/>
    </location>
    <ligand>
        <name>Zn(2+)</name>
        <dbReference type="ChEBI" id="CHEBI:29105"/>
        <label>1</label>
    </ligand>
</feature>
<comment type="cofactor">
    <cofactor evidence="20">
        <name>Fe cation</name>
        <dbReference type="ChEBI" id="CHEBI:24875"/>
    </cofactor>
</comment>
<dbReference type="InterPro" id="IPR001199">
    <property type="entry name" value="Cyt_B5-like_heme/steroid-bd"/>
</dbReference>
<feature type="binding site" evidence="19">
    <location>
        <position position="236"/>
    </location>
    <ligand>
        <name>Zn(2+)</name>
        <dbReference type="ChEBI" id="CHEBI:29105"/>
        <label>1</label>
    </ligand>
</feature>
<evidence type="ECO:0000256" key="5">
    <source>
        <dbReference type="ARBA" id="ARBA00022516"/>
    </source>
</evidence>
<dbReference type="SUPFAM" id="SSF55856">
    <property type="entry name" value="Cytochrome b5-like heme/steroid binding domain"/>
    <property type="match status" value="1"/>
</dbReference>
<feature type="binding site" evidence="19">
    <location>
        <position position="317"/>
    </location>
    <ligand>
        <name>Zn(2+)</name>
        <dbReference type="ChEBI" id="CHEBI:29105"/>
        <label>1</label>
    </ligand>
</feature>
<dbReference type="Gene3D" id="3.10.120.10">
    <property type="entry name" value="Cytochrome b5-like heme/steroid binding domain"/>
    <property type="match status" value="1"/>
</dbReference>
<dbReference type="SMART" id="SM01117">
    <property type="entry name" value="Cyt-b5"/>
    <property type="match status" value="1"/>
</dbReference>
<keyword evidence="8 18" id="KW-0479">Metal-binding</keyword>
<evidence type="ECO:0000256" key="19">
    <source>
        <dbReference type="PIRSR" id="PIRSR005149-1"/>
    </source>
</evidence>
<evidence type="ECO:0000313" key="23">
    <source>
        <dbReference type="EMBL" id="CAI2374066.1"/>
    </source>
</evidence>
<accession>A0AAD1XJT8</accession>
<keyword evidence="16 18" id="KW-0472">Membrane</keyword>
<keyword evidence="11 19" id="KW-0862">Zinc</keyword>
<name>A0AAD1XJT8_EUPCR</name>
<comment type="pathway">
    <text evidence="2">Sphingolipid metabolism.</text>
</comment>
<feature type="binding site" evidence="19">
    <location>
        <position position="294"/>
    </location>
    <ligand>
        <name>Zn(2+)</name>
        <dbReference type="ChEBI" id="CHEBI:29105"/>
        <label>1</label>
    </ligand>
</feature>
<feature type="binding site" description="axial binding residue" evidence="20">
    <location>
        <position position="43"/>
    </location>
    <ligand>
        <name>heme</name>
        <dbReference type="ChEBI" id="CHEBI:30413"/>
    </ligand>
    <ligandPart>
        <name>Fe</name>
        <dbReference type="ChEBI" id="CHEBI:18248"/>
    </ligandPart>
</feature>
<comment type="similarity">
    <text evidence="4 18">Belongs to the sterol desaturase family. SCS7 subfamily.</text>
</comment>
<keyword evidence="9 18" id="KW-0256">Endoplasmic reticulum</keyword>
<evidence type="ECO:0000256" key="15">
    <source>
        <dbReference type="ARBA" id="ARBA00023098"/>
    </source>
</evidence>
<feature type="binding site" evidence="19">
    <location>
        <position position="298"/>
    </location>
    <ligand>
        <name>Zn(2+)</name>
        <dbReference type="ChEBI" id="CHEBI:29105"/>
        <label>1</label>
    </ligand>
</feature>